<evidence type="ECO:0000313" key="1">
    <source>
        <dbReference type="EMBL" id="MDO5986202.1"/>
    </source>
</evidence>
<sequence length="400" mass="45553">MIKSKYIRSTILPLLLVVSIVSHGQKKKEDIKQNRLTEFNKIKKKKKHPKTLVNFFKPMPIQAPLISKGTWGETYVFPRDTANGLEDSKLEKWCYWDGKIVKDDIGKYHIYASRWPQSVSHSQGWHVNSTAMHAISDNPIGPYVDTGVVCPEYKEGKGHNVVGLRTKDGKYAVIKSSLIQGSIFLSDKPEGPFKFAGEIKVDLNGHSKNDAYLKSGRMDNVDILLRPDGRYMLVGRPTVIMISESDDITGPYKIISDRVKNHPDLPKSKLEDPSIWYSGGMYHMVINHHTTNTTYHMSSIDGINDWKFRGIAFGQQHNIFKYTDGTVNKWTVIQRMTVYVEDGHPTHFIFSVIDTKKGEDRPNDQNGSKIVVVPFDGVAFDKHMQELVKEEAKNKKIIKH</sequence>
<dbReference type="RefSeq" id="WP_303280723.1">
    <property type="nucleotide sequence ID" value="NZ_BAABCZ010000016.1"/>
</dbReference>
<keyword evidence="1" id="KW-0378">Hydrolase</keyword>
<evidence type="ECO:0000313" key="2">
    <source>
        <dbReference type="Proteomes" id="UP001176891"/>
    </source>
</evidence>
<dbReference type="CDD" id="cd08994">
    <property type="entry name" value="GH43_62_32_68_117_130-like"/>
    <property type="match status" value="1"/>
</dbReference>
<comment type="caution">
    <text evidence="1">The sequence shown here is derived from an EMBL/GenBank/DDBJ whole genome shotgun (WGS) entry which is preliminary data.</text>
</comment>
<gene>
    <name evidence="1" type="ORF">Q4Q39_02190</name>
</gene>
<organism evidence="1 2">
    <name type="scientific">Flavivirga amylovorans</name>
    <dbReference type="NCBI Taxonomy" id="870486"/>
    <lineage>
        <taxon>Bacteria</taxon>
        <taxon>Pseudomonadati</taxon>
        <taxon>Bacteroidota</taxon>
        <taxon>Flavobacteriia</taxon>
        <taxon>Flavobacteriales</taxon>
        <taxon>Flavobacteriaceae</taxon>
        <taxon>Flavivirga</taxon>
    </lineage>
</organism>
<dbReference type="Proteomes" id="UP001176891">
    <property type="component" value="Unassembled WGS sequence"/>
</dbReference>
<accession>A0ABT8WX54</accession>
<proteinExistence type="predicted"/>
<dbReference type="SUPFAM" id="SSF75005">
    <property type="entry name" value="Arabinanase/levansucrase/invertase"/>
    <property type="match status" value="1"/>
</dbReference>
<dbReference type="GO" id="GO:0016787">
    <property type="term" value="F:hydrolase activity"/>
    <property type="evidence" value="ECO:0007669"/>
    <property type="project" value="UniProtKB-KW"/>
</dbReference>
<reference evidence="1" key="1">
    <citation type="submission" date="2023-07" db="EMBL/GenBank/DDBJ databases">
        <title>Two novel species in the genus Flavivirga.</title>
        <authorList>
            <person name="Kwon K."/>
        </authorList>
    </citation>
    <scope>NUCLEOTIDE SEQUENCE</scope>
    <source>
        <strain evidence="1">KACC 14157</strain>
    </source>
</reference>
<dbReference type="Gene3D" id="2.115.10.20">
    <property type="entry name" value="Glycosyl hydrolase domain, family 43"/>
    <property type="match status" value="1"/>
</dbReference>
<name>A0ABT8WX54_9FLAO</name>
<dbReference type="EMBL" id="JAUOEM010000001">
    <property type="protein sequence ID" value="MDO5986202.1"/>
    <property type="molecule type" value="Genomic_DNA"/>
</dbReference>
<protein>
    <submittedName>
        <fullName evidence="1">Glycoside hydrolase family protein</fullName>
    </submittedName>
</protein>
<dbReference type="InterPro" id="IPR023296">
    <property type="entry name" value="Glyco_hydro_beta-prop_sf"/>
</dbReference>
<keyword evidence="2" id="KW-1185">Reference proteome</keyword>